<organism evidence="7 8">
    <name type="scientific">Pyrus ussuriensis x Pyrus communis</name>
    <dbReference type="NCBI Taxonomy" id="2448454"/>
    <lineage>
        <taxon>Eukaryota</taxon>
        <taxon>Viridiplantae</taxon>
        <taxon>Streptophyta</taxon>
        <taxon>Embryophyta</taxon>
        <taxon>Tracheophyta</taxon>
        <taxon>Spermatophyta</taxon>
        <taxon>Magnoliopsida</taxon>
        <taxon>eudicotyledons</taxon>
        <taxon>Gunneridae</taxon>
        <taxon>Pentapetalae</taxon>
        <taxon>rosids</taxon>
        <taxon>fabids</taxon>
        <taxon>Rosales</taxon>
        <taxon>Rosaceae</taxon>
        <taxon>Amygdaloideae</taxon>
        <taxon>Maleae</taxon>
        <taxon>Pyrus</taxon>
    </lineage>
</organism>
<keyword evidence="4 5" id="KW-0349">Heme</keyword>
<dbReference type="PRINTS" id="PR00463">
    <property type="entry name" value="EP450I"/>
</dbReference>
<dbReference type="Proteomes" id="UP000327157">
    <property type="component" value="Chromosome 11"/>
</dbReference>
<evidence type="ECO:0000256" key="3">
    <source>
        <dbReference type="ARBA" id="ARBA00023004"/>
    </source>
</evidence>
<dbReference type="InterPro" id="IPR002401">
    <property type="entry name" value="Cyt_P450_E_grp-I"/>
</dbReference>
<dbReference type="EMBL" id="SMOL01000559">
    <property type="protein sequence ID" value="KAB2606984.1"/>
    <property type="molecule type" value="Genomic_DNA"/>
</dbReference>
<comment type="similarity">
    <text evidence="1 5">Belongs to the cytochrome P450 family.</text>
</comment>
<dbReference type="GO" id="GO:0005506">
    <property type="term" value="F:iron ion binding"/>
    <property type="evidence" value="ECO:0007669"/>
    <property type="project" value="InterPro"/>
</dbReference>
<dbReference type="OrthoDB" id="1701245at2759"/>
<dbReference type="AlphaFoldDB" id="A0A5N5FV17"/>
<dbReference type="Gene3D" id="1.10.630.10">
    <property type="entry name" value="Cytochrome P450"/>
    <property type="match status" value="1"/>
</dbReference>
<dbReference type="GO" id="GO:0004497">
    <property type="term" value="F:monooxygenase activity"/>
    <property type="evidence" value="ECO:0007669"/>
    <property type="project" value="UniProtKB-KW"/>
</dbReference>
<evidence type="ECO:0000256" key="1">
    <source>
        <dbReference type="ARBA" id="ARBA00010617"/>
    </source>
</evidence>
<accession>A0A5N5FV17</accession>
<comment type="caution">
    <text evidence="7">The sequence shown here is derived from an EMBL/GenBank/DDBJ whole genome shotgun (WGS) entry which is preliminary data.</text>
</comment>
<evidence type="ECO:0000256" key="2">
    <source>
        <dbReference type="ARBA" id="ARBA00022723"/>
    </source>
</evidence>
<reference evidence="7 8" key="1">
    <citation type="submission" date="2019-09" db="EMBL/GenBank/DDBJ databases">
        <authorList>
            <person name="Ou C."/>
        </authorList>
    </citation>
    <scope>NUCLEOTIDE SEQUENCE [LARGE SCALE GENOMIC DNA]</scope>
    <source>
        <strain evidence="7">S2</strain>
        <tissue evidence="7">Leaf</tissue>
    </source>
</reference>
<keyword evidence="5" id="KW-0560">Oxidoreductase</keyword>
<name>A0A5N5FV17_9ROSA</name>
<comment type="cofactor">
    <cofactor evidence="4">
        <name>heme</name>
        <dbReference type="ChEBI" id="CHEBI:30413"/>
    </cofactor>
</comment>
<dbReference type="InterPro" id="IPR001128">
    <property type="entry name" value="Cyt_P450"/>
</dbReference>
<dbReference type="CDD" id="cd11072">
    <property type="entry name" value="CYP71-like"/>
    <property type="match status" value="1"/>
</dbReference>
<sequence>MMLVSETSVLQPLAFTLLAIFLILLYRWYSSATTTNKTPSPPSPPKLPIIGNLHQVGLHPHRSFQALSQRHGPLMLLHFGSVPVLVVSSAEAAREIMKAHDITFSNRPKSTIVEKLLYNYNDVTFAPYGEHWRQVKSICVLNLLTNKRVRSFRSVREEETISMIRNIKQSSSSLQNLSEMFVRLTNDVVCRVALGRTHNGGEGGRMFTELLGEFIELLGIIDIGDYIPWLSWLRHVNGLVAKVDKVAKQFDDFVVGVIQEHMRCSSKSEDDEKNDFVDVLLAVQKENLSGIPIDTVTIKALILDMFAAGTDTSFAFLEWAMTELLRHPRVMNKLQKEVRGIVGSKTGVLTEDDLVEMHYLKAVIKETLRLHPPLPLLVPRLSTQDVEINGYNIKAKTQVIINAWHIGRDPKVYDKPEDFEPERFLNSDINYKGTDFQLIPFGAGRRMCPGIQFAMAINEIALASVVHKYDWELPSGASVEDLDMTESTGLTVHLKNPLKAVAIPYSS</sequence>
<dbReference type="GO" id="GO:0016705">
    <property type="term" value="F:oxidoreductase activity, acting on paired donors, with incorporation or reduction of molecular oxygen"/>
    <property type="evidence" value="ECO:0007669"/>
    <property type="project" value="InterPro"/>
</dbReference>
<dbReference type="InterPro" id="IPR017972">
    <property type="entry name" value="Cyt_P450_CS"/>
</dbReference>
<dbReference type="InterPro" id="IPR036396">
    <property type="entry name" value="Cyt_P450_sf"/>
</dbReference>
<feature type="binding site" description="axial binding residue" evidence="4">
    <location>
        <position position="448"/>
    </location>
    <ligand>
        <name>heme</name>
        <dbReference type="ChEBI" id="CHEBI:30413"/>
    </ligand>
    <ligandPart>
        <name>Fe</name>
        <dbReference type="ChEBI" id="CHEBI:18248"/>
    </ligandPart>
</feature>
<dbReference type="PANTHER" id="PTHR47955">
    <property type="entry name" value="CYTOCHROME P450 FAMILY 71 PROTEIN"/>
    <property type="match status" value="1"/>
</dbReference>
<evidence type="ECO:0000313" key="6">
    <source>
        <dbReference type="EMBL" id="KAB2606984.1"/>
    </source>
</evidence>
<reference evidence="8" key="2">
    <citation type="submission" date="2019-10" db="EMBL/GenBank/DDBJ databases">
        <title>A de novo genome assembly of a pear dwarfing rootstock.</title>
        <authorList>
            <person name="Wang F."/>
            <person name="Wang J."/>
            <person name="Li S."/>
            <person name="Zhang Y."/>
            <person name="Fang M."/>
            <person name="Ma L."/>
            <person name="Zhao Y."/>
            <person name="Jiang S."/>
        </authorList>
    </citation>
    <scope>NUCLEOTIDE SEQUENCE [LARGE SCALE GENOMIC DNA]</scope>
</reference>
<dbReference type="PANTHER" id="PTHR47955:SF15">
    <property type="entry name" value="CYTOCHROME P450 71A2-LIKE"/>
    <property type="match status" value="1"/>
</dbReference>
<dbReference type="GO" id="GO:0020037">
    <property type="term" value="F:heme binding"/>
    <property type="evidence" value="ECO:0007669"/>
    <property type="project" value="InterPro"/>
</dbReference>
<evidence type="ECO:0000256" key="4">
    <source>
        <dbReference type="PIRSR" id="PIRSR602401-1"/>
    </source>
</evidence>
<keyword evidence="2 4" id="KW-0479">Metal-binding</keyword>
<dbReference type="Pfam" id="PF00067">
    <property type="entry name" value="p450"/>
    <property type="match status" value="1"/>
</dbReference>
<evidence type="ECO:0000313" key="7">
    <source>
        <dbReference type="EMBL" id="KAB2606986.1"/>
    </source>
</evidence>
<keyword evidence="3 4" id="KW-0408">Iron</keyword>
<evidence type="ECO:0000256" key="5">
    <source>
        <dbReference type="RuleBase" id="RU000461"/>
    </source>
</evidence>
<keyword evidence="5" id="KW-0503">Monooxygenase</keyword>
<proteinExistence type="inferred from homology"/>
<dbReference type="PRINTS" id="PR00385">
    <property type="entry name" value="P450"/>
</dbReference>
<reference evidence="7 8" key="3">
    <citation type="submission" date="2019-11" db="EMBL/GenBank/DDBJ databases">
        <title>A de novo genome assembly of a pear dwarfing rootstock.</title>
        <authorList>
            <person name="Wang F."/>
            <person name="Wang J."/>
            <person name="Li S."/>
            <person name="Zhang Y."/>
            <person name="Fang M."/>
            <person name="Ma L."/>
            <person name="Zhao Y."/>
            <person name="Jiang S."/>
        </authorList>
    </citation>
    <scope>NUCLEOTIDE SEQUENCE [LARGE SCALE GENOMIC DNA]</scope>
    <source>
        <strain evidence="7">S2</strain>
        <tissue evidence="7">Leaf</tissue>
    </source>
</reference>
<keyword evidence="8" id="KW-1185">Reference proteome</keyword>
<dbReference type="SUPFAM" id="SSF48264">
    <property type="entry name" value="Cytochrome P450"/>
    <property type="match status" value="1"/>
</dbReference>
<dbReference type="FunFam" id="1.10.630.10:FF:000011">
    <property type="entry name" value="Cytochrome P450 83B1"/>
    <property type="match status" value="1"/>
</dbReference>
<protein>
    <submittedName>
        <fullName evidence="7">Cytochrome P450 71A6-like</fullName>
    </submittedName>
</protein>
<dbReference type="EMBL" id="SMOL01000559">
    <property type="protein sequence ID" value="KAB2606986.1"/>
    <property type="molecule type" value="Genomic_DNA"/>
</dbReference>
<dbReference type="PROSITE" id="PS00086">
    <property type="entry name" value="CYTOCHROME_P450"/>
    <property type="match status" value="1"/>
</dbReference>
<gene>
    <name evidence="6" type="ORF">D8674_006701</name>
    <name evidence="7" type="ORF">D8674_006703</name>
</gene>
<evidence type="ECO:0000313" key="8">
    <source>
        <dbReference type="Proteomes" id="UP000327157"/>
    </source>
</evidence>